<dbReference type="EMBL" id="MT142304">
    <property type="protein sequence ID" value="QJA77813.1"/>
    <property type="molecule type" value="Genomic_DNA"/>
</dbReference>
<gene>
    <name evidence="3" type="ORF">MM415A01207_0006</name>
    <name evidence="2" type="ORF">MM415B01289_0012</name>
</gene>
<dbReference type="EMBL" id="MT141372">
    <property type="protein sequence ID" value="QJA59500.1"/>
    <property type="molecule type" value="Genomic_DNA"/>
</dbReference>
<protein>
    <submittedName>
        <fullName evidence="2">Uncharacterized protein</fullName>
    </submittedName>
</protein>
<evidence type="ECO:0000256" key="1">
    <source>
        <dbReference type="SAM" id="MobiDB-lite"/>
    </source>
</evidence>
<accession>A0A6M3IPG7</accession>
<evidence type="ECO:0000313" key="2">
    <source>
        <dbReference type="EMBL" id="QJA59500.1"/>
    </source>
</evidence>
<feature type="region of interest" description="Disordered" evidence="1">
    <location>
        <begin position="55"/>
        <end position="82"/>
    </location>
</feature>
<proteinExistence type="predicted"/>
<name>A0A6M3IPG7_9ZZZZ</name>
<evidence type="ECO:0000313" key="3">
    <source>
        <dbReference type="EMBL" id="QJA77813.1"/>
    </source>
</evidence>
<organism evidence="2">
    <name type="scientific">viral metagenome</name>
    <dbReference type="NCBI Taxonomy" id="1070528"/>
    <lineage>
        <taxon>unclassified sequences</taxon>
        <taxon>metagenomes</taxon>
        <taxon>organismal metagenomes</taxon>
    </lineage>
</organism>
<sequence>MNIERVRILTTLSVGRIFKKGDILPDNYPDMKKIPSAIVQEVLLKTGTVEVLSLKGAGSTPSPSSKVVEEGKGTIPSKNQIIPSFPKTKGRLVTKNLG</sequence>
<dbReference type="AlphaFoldDB" id="A0A6M3IPG7"/>
<reference evidence="2" key="1">
    <citation type="submission" date="2020-03" db="EMBL/GenBank/DDBJ databases">
        <title>The deep terrestrial virosphere.</title>
        <authorList>
            <person name="Holmfeldt K."/>
            <person name="Nilsson E."/>
            <person name="Simone D."/>
            <person name="Lopez-Fernandez M."/>
            <person name="Wu X."/>
            <person name="de Brujin I."/>
            <person name="Lundin D."/>
            <person name="Andersson A."/>
            <person name="Bertilsson S."/>
            <person name="Dopson M."/>
        </authorList>
    </citation>
    <scope>NUCLEOTIDE SEQUENCE</scope>
    <source>
        <strain evidence="3">MM415A01207</strain>
        <strain evidence="2">MM415B01289</strain>
    </source>
</reference>